<dbReference type="SUPFAM" id="SSF53901">
    <property type="entry name" value="Thiolase-like"/>
    <property type="match status" value="1"/>
</dbReference>
<keyword evidence="3" id="KW-0560">Oxidoreductase</keyword>
<sequence>MAYAVVKGAGYILVHTPDMITHNGTTQTTERLVNPDSEYLKKLTNYYRTFEEVVSYPPNQTYIGTIKPEELKNYPMPWFQQKVEGATRNGKQGEIMPQDEFIALLKISDVFDLVKLSAEFTAMVKPKMEAHPLMTDAMVAKLKDGDDMAEIEKFIKEEHAEALYHNEQLIGCVKRAHDIDPNLNAHIIFENLVVKASGALAFQNLLAKNNIDPTTIEYVIECSEEACGDINQRGGGNFAKAIAEMVGAVNATGSDTRGFCAAPTHALIEAAALVQSGVFENVVIVAGGATAKLGMNGKDHVKKEMPVLEDVLGGFAVLVSKNDGVHPVLRTDLVGRHKVGTGSSPQAVITALITEPLDKGGLKITDVNKYSVEMQNPDITKPAGAGDVPEANYKMIAALAVKRGELERTQVASFGDDHGMPGWAPTQGHIPSGVPYLGHAVDAFLNNEIQRAMIVGKGSLFLGRMTNQFDGISIVMEKNDGQTGDKATGVSEAEVKTMIAEAMRNFASHLLQ</sequence>
<evidence type="ECO:0000313" key="4">
    <source>
        <dbReference type="Proteomes" id="UP001314796"/>
    </source>
</evidence>
<dbReference type="Proteomes" id="UP001314796">
    <property type="component" value="Unassembled WGS sequence"/>
</dbReference>
<evidence type="ECO:0000313" key="3">
    <source>
        <dbReference type="EMBL" id="MBM7614373.1"/>
    </source>
</evidence>
<dbReference type="InterPro" id="IPR013751">
    <property type="entry name" value="ACP_syn_III_N"/>
</dbReference>
<dbReference type="GO" id="GO:0033795">
    <property type="term" value="F:betaine reductase activity"/>
    <property type="evidence" value="ECO:0007669"/>
    <property type="project" value="UniProtKB-EC"/>
</dbReference>
<dbReference type="InterPro" id="IPR016039">
    <property type="entry name" value="Thiolase-like"/>
</dbReference>
<dbReference type="RefSeq" id="WP_204400645.1">
    <property type="nucleotide sequence ID" value="NZ_JAFBEE010000004.1"/>
</dbReference>
<dbReference type="PIRSF" id="PIRSF037559">
    <property type="entry name" value="Gly_sarc_betain_red_a"/>
    <property type="match status" value="1"/>
</dbReference>
<proteinExistence type="predicted"/>
<dbReference type="NCBIfam" id="NF040746">
    <property type="entry name" value="reduct_C_beta"/>
    <property type="match status" value="1"/>
</dbReference>
<dbReference type="InterPro" id="IPR017236">
    <property type="entry name" value="Gly/sarc/bet/_Rdtase_C_bsu"/>
</dbReference>
<dbReference type="EC" id="1.21.4.4" evidence="3"/>
<dbReference type="InterPro" id="IPR045984">
    <property type="entry name" value="DUF5940"/>
</dbReference>
<dbReference type="Pfam" id="PF08545">
    <property type="entry name" value="ACP_syn_III"/>
    <property type="match status" value="1"/>
</dbReference>
<organism evidence="3 4">
    <name type="scientific">Alkaliphilus hydrothermalis</name>
    <dbReference type="NCBI Taxonomy" id="1482730"/>
    <lineage>
        <taxon>Bacteria</taxon>
        <taxon>Bacillati</taxon>
        <taxon>Bacillota</taxon>
        <taxon>Clostridia</taxon>
        <taxon>Peptostreptococcales</taxon>
        <taxon>Natronincolaceae</taxon>
        <taxon>Alkaliphilus</taxon>
    </lineage>
</organism>
<gene>
    <name evidence="3" type="ORF">JOC73_000884</name>
</gene>
<feature type="domain" description="DUF5940" evidence="2">
    <location>
        <begin position="347"/>
        <end position="511"/>
    </location>
</feature>
<protein>
    <submittedName>
        <fullName evidence="3">Betaine reductase</fullName>
        <ecNumber evidence="3">1.21.4.4</ecNumber>
    </submittedName>
</protein>
<dbReference type="Pfam" id="PF19364">
    <property type="entry name" value="DUF5940"/>
    <property type="match status" value="1"/>
</dbReference>
<comment type="caution">
    <text evidence="3">The sequence shown here is derived from an EMBL/GenBank/DDBJ whole genome shotgun (WGS) entry which is preliminary data.</text>
</comment>
<keyword evidence="4" id="KW-1185">Reference proteome</keyword>
<dbReference type="EMBL" id="JAFBEE010000004">
    <property type="protein sequence ID" value="MBM7614373.1"/>
    <property type="molecule type" value="Genomic_DNA"/>
</dbReference>
<dbReference type="CDD" id="cd00827">
    <property type="entry name" value="init_cond_enzymes"/>
    <property type="match status" value="1"/>
</dbReference>
<name>A0ABS2NN65_9FIRM</name>
<reference evidence="3 4" key="1">
    <citation type="submission" date="2021-01" db="EMBL/GenBank/DDBJ databases">
        <title>Genomic Encyclopedia of Type Strains, Phase IV (KMG-IV): sequencing the most valuable type-strain genomes for metagenomic binning, comparative biology and taxonomic classification.</title>
        <authorList>
            <person name="Goeker M."/>
        </authorList>
    </citation>
    <scope>NUCLEOTIDE SEQUENCE [LARGE SCALE GENOMIC DNA]</scope>
    <source>
        <strain evidence="3 4">DSM 25890</strain>
    </source>
</reference>
<accession>A0ABS2NN65</accession>
<evidence type="ECO:0000259" key="1">
    <source>
        <dbReference type="Pfam" id="PF08545"/>
    </source>
</evidence>
<feature type="domain" description="Beta-ketoacyl-[acyl-carrier-protein] synthase III N-terminal" evidence="1">
    <location>
        <begin position="255"/>
        <end position="331"/>
    </location>
</feature>
<evidence type="ECO:0000259" key="2">
    <source>
        <dbReference type="Pfam" id="PF19364"/>
    </source>
</evidence>
<dbReference type="Gene3D" id="3.40.47.10">
    <property type="match status" value="1"/>
</dbReference>